<feature type="transmembrane region" description="Helical" evidence="1">
    <location>
        <begin position="61"/>
        <end position="81"/>
    </location>
</feature>
<dbReference type="STRING" id="83765.SAMN05660284_00317"/>
<keyword evidence="1" id="KW-1133">Transmembrane helix</keyword>
<dbReference type="Proteomes" id="UP000242869">
    <property type="component" value="Unassembled WGS sequence"/>
</dbReference>
<evidence type="ECO:0000313" key="3">
    <source>
        <dbReference type="Proteomes" id="UP000242869"/>
    </source>
</evidence>
<dbReference type="InterPro" id="IPR022064">
    <property type="entry name" value="DUF3619"/>
</dbReference>
<name>A0A1I4VQI1_9NEIS</name>
<proteinExistence type="predicted"/>
<sequence length="118" mass="13304">MKEHDFARKLASRLDRAPVSPEAAARLRKAREVAVARAVAKTEPVSAAKVGHTLVFFWHEHRAACIGLLLAILVAMAGSAWQWQRTRAVERALEIELLADDVPVDFLLNDRAEQWIRR</sequence>
<dbReference type="RefSeq" id="WP_091190246.1">
    <property type="nucleotide sequence ID" value="NZ_FOVE01000002.1"/>
</dbReference>
<reference evidence="3" key="1">
    <citation type="submission" date="2016-10" db="EMBL/GenBank/DDBJ databases">
        <authorList>
            <person name="Varghese N."/>
            <person name="Submissions S."/>
        </authorList>
    </citation>
    <scope>NUCLEOTIDE SEQUENCE [LARGE SCALE GENOMIC DNA]</scope>
    <source>
        <strain evidence="3">DSM 6150</strain>
    </source>
</reference>
<keyword evidence="1" id="KW-0472">Membrane</keyword>
<keyword evidence="1" id="KW-0812">Transmembrane</keyword>
<protein>
    <recommendedName>
        <fullName evidence="4">DUF3619 family protein</fullName>
    </recommendedName>
</protein>
<organism evidence="2 3">
    <name type="scientific">Formivibrio citricus</name>
    <dbReference type="NCBI Taxonomy" id="83765"/>
    <lineage>
        <taxon>Bacteria</taxon>
        <taxon>Pseudomonadati</taxon>
        <taxon>Pseudomonadota</taxon>
        <taxon>Betaproteobacteria</taxon>
        <taxon>Neisseriales</taxon>
        <taxon>Chitinibacteraceae</taxon>
        <taxon>Formivibrio</taxon>
    </lineage>
</organism>
<gene>
    <name evidence="2" type="ORF">SAMN05660284_00317</name>
</gene>
<keyword evidence="3" id="KW-1185">Reference proteome</keyword>
<dbReference type="AlphaFoldDB" id="A0A1I4VQI1"/>
<evidence type="ECO:0000256" key="1">
    <source>
        <dbReference type="SAM" id="Phobius"/>
    </source>
</evidence>
<evidence type="ECO:0000313" key="2">
    <source>
        <dbReference type="EMBL" id="SFN03269.1"/>
    </source>
</evidence>
<dbReference type="Pfam" id="PF12279">
    <property type="entry name" value="DUF3619"/>
    <property type="match status" value="1"/>
</dbReference>
<accession>A0A1I4VQI1</accession>
<evidence type="ECO:0008006" key="4">
    <source>
        <dbReference type="Google" id="ProtNLM"/>
    </source>
</evidence>
<dbReference type="EMBL" id="FOVE01000002">
    <property type="protein sequence ID" value="SFN03269.1"/>
    <property type="molecule type" value="Genomic_DNA"/>
</dbReference>